<dbReference type="Gene3D" id="3.40.50.10770">
    <property type="entry name" value="Hypothetical protein VC1899 like domain (Restriction endonuclease-like)"/>
    <property type="match status" value="1"/>
</dbReference>
<feature type="domain" description="CRISPR system ring nuclease SSO1393-like" evidence="1">
    <location>
        <begin position="72"/>
        <end position="209"/>
    </location>
</feature>
<comment type="caution">
    <text evidence="2">The sequence shown here is derived from an EMBL/GenBank/DDBJ whole genome shotgun (WGS) entry which is preliminary data.</text>
</comment>
<evidence type="ECO:0000259" key="1">
    <source>
        <dbReference type="Pfam" id="PF09651"/>
    </source>
</evidence>
<dbReference type="InterPro" id="IPR013442">
    <property type="entry name" value="SSO1393-like"/>
</dbReference>
<evidence type="ECO:0000313" key="2">
    <source>
        <dbReference type="EMBL" id="MBH8566562.1"/>
    </source>
</evidence>
<dbReference type="Pfam" id="PF09651">
    <property type="entry name" value="Cas_APE2256"/>
    <property type="match status" value="1"/>
</dbReference>
<dbReference type="EMBL" id="JAECZC010000099">
    <property type="protein sequence ID" value="MBH8566562.1"/>
    <property type="molecule type" value="Genomic_DNA"/>
</dbReference>
<sequence>MQRLVITTVGTSLLTNQIDKTSDEENFWSEELLRTAHYTDEMMLYSEQLIEIIEDLKFRAENQLNGDIEDFRKASAELNGIYGLYNNEIEKAKSDHHCLIYTDTAQGRYCAIMLENFLKSKGINNIERLYSENFSTNSNEQFMQGIANLLPILKQKICEDYQGYTICFNLVGGFKAMQGYFNTIGMLYADEIIYIFEGSTNQIITIPKLPIIIDKLQVEKYAIPLAVMDIGQVPISWEPANKVPQDWRTCTGQKIGLSIWGKLIWNECKNELFSQDKLLNFPTFIKQLEYESKFEDDYKNTSDLSKRIILQEKLAKIAHLLINYRDGIGALRKDDALRLREYKEKPEIEHINITSKELKISCQVINNNKLSLRYFGTHEHIYKKEGIKK</sequence>
<dbReference type="NCBIfam" id="TIGR02619">
    <property type="entry name" value="putative CRISPR-associated protein, APE2256 family"/>
    <property type="match status" value="1"/>
</dbReference>
<reference evidence="2 3" key="1">
    <citation type="journal article" date="2021" name="Int. J. Syst. Evol. Microbiol.">
        <title>Amazonocrinis nigriterrae gen. nov., sp. nov., Atlanticothrix silvestris gen. nov., sp. nov. and Dendronalium phyllosphericum gen. nov., sp. nov., nostocacean cyanobacteria from Brazilian environments.</title>
        <authorList>
            <person name="Alvarenga D.O."/>
            <person name="Andreote A.P.D."/>
            <person name="Branco L.H.Z."/>
            <person name="Delbaje E."/>
            <person name="Cruz R.B."/>
            <person name="Varani A.M."/>
            <person name="Fiore M.F."/>
        </authorList>
    </citation>
    <scope>NUCLEOTIDE SEQUENCE [LARGE SCALE GENOMIC DNA]</scope>
    <source>
        <strain evidence="2 3">CENA67</strain>
    </source>
</reference>
<dbReference type="Gene3D" id="1.10.196.30">
    <property type="match status" value="1"/>
</dbReference>
<protein>
    <submittedName>
        <fullName evidence="2">Putative CRISPR-associated protein</fullName>
    </submittedName>
</protein>
<dbReference type="AlphaFoldDB" id="A0A8J7HVE1"/>
<proteinExistence type="predicted"/>
<dbReference type="Proteomes" id="UP000632766">
    <property type="component" value="Unassembled WGS sequence"/>
</dbReference>
<dbReference type="RefSeq" id="WP_198128311.1">
    <property type="nucleotide sequence ID" value="NZ_JAECZC010000099.1"/>
</dbReference>
<organism evidence="2 3">
    <name type="scientific">Amazonocrinis nigriterrae CENA67</name>
    <dbReference type="NCBI Taxonomy" id="2794033"/>
    <lineage>
        <taxon>Bacteria</taxon>
        <taxon>Bacillati</taxon>
        <taxon>Cyanobacteriota</taxon>
        <taxon>Cyanophyceae</taxon>
        <taxon>Nostocales</taxon>
        <taxon>Nostocaceae</taxon>
        <taxon>Amazonocrinis</taxon>
        <taxon>Amazonocrinis nigriterrae</taxon>
    </lineage>
</organism>
<evidence type="ECO:0000313" key="3">
    <source>
        <dbReference type="Proteomes" id="UP000632766"/>
    </source>
</evidence>
<keyword evidence="3" id="KW-1185">Reference proteome</keyword>
<gene>
    <name evidence="2" type="ORF">I8748_31165</name>
</gene>
<name>A0A8J7HVE1_9NOST</name>
<accession>A0A8J7HVE1</accession>